<dbReference type="Pfam" id="PF00355">
    <property type="entry name" value="Rieske"/>
    <property type="match status" value="1"/>
</dbReference>
<feature type="domain" description="Rieske" evidence="8">
    <location>
        <begin position="1"/>
        <end position="47"/>
    </location>
</feature>
<dbReference type="InterPro" id="IPR036922">
    <property type="entry name" value="Rieske_2Fe-2S_sf"/>
</dbReference>
<protein>
    <recommendedName>
        <fullName evidence="8">Rieske domain-containing protein</fullName>
    </recommendedName>
</protein>
<keyword evidence="3" id="KW-0479">Metal-binding</keyword>
<proteinExistence type="inferred from homology"/>
<evidence type="ECO:0000256" key="5">
    <source>
        <dbReference type="ARBA" id="ARBA00023014"/>
    </source>
</evidence>
<keyword evidence="6" id="KW-1015">Disulfide bond</keyword>
<keyword evidence="4" id="KW-0408">Iron</keyword>
<dbReference type="SUPFAM" id="SSF50022">
    <property type="entry name" value="ISP domain"/>
    <property type="match status" value="1"/>
</dbReference>
<dbReference type="AlphaFoldDB" id="A0A016WCR5"/>
<dbReference type="Proteomes" id="UP000024635">
    <property type="component" value="Unassembled WGS sequence"/>
</dbReference>
<organism evidence="9 10">
    <name type="scientific">Ancylostoma ceylanicum</name>
    <dbReference type="NCBI Taxonomy" id="53326"/>
    <lineage>
        <taxon>Eukaryota</taxon>
        <taxon>Metazoa</taxon>
        <taxon>Ecdysozoa</taxon>
        <taxon>Nematoda</taxon>
        <taxon>Chromadorea</taxon>
        <taxon>Rhabditida</taxon>
        <taxon>Rhabditina</taxon>
        <taxon>Rhabditomorpha</taxon>
        <taxon>Strongyloidea</taxon>
        <taxon>Ancylostomatidae</taxon>
        <taxon>Ancylostomatinae</taxon>
        <taxon>Ancylostoma</taxon>
    </lineage>
</organism>
<dbReference type="EMBL" id="JARK01000393">
    <property type="protein sequence ID" value="EYC37406.1"/>
    <property type="molecule type" value="Genomic_DNA"/>
</dbReference>
<dbReference type="PRINTS" id="PR00162">
    <property type="entry name" value="RIESKE"/>
</dbReference>
<dbReference type="InterPro" id="IPR014349">
    <property type="entry name" value="Rieske_Fe-S_prot"/>
</dbReference>
<keyword evidence="10" id="KW-1185">Reference proteome</keyword>
<dbReference type="GO" id="GO:0046872">
    <property type="term" value="F:metal ion binding"/>
    <property type="evidence" value="ECO:0007669"/>
    <property type="project" value="UniProtKB-KW"/>
</dbReference>
<evidence type="ECO:0000256" key="4">
    <source>
        <dbReference type="ARBA" id="ARBA00023004"/>
    </source>
</evidence>
<keyword evidence="2" id="KW-0001">2Fe-2S</keyword>
<dbReference type="Gene3D" id="2.102.10.10">
    <property type="entry name" value="Rieske [2Fe-2S] iron-sulphur domain"/>
    <property type="match status" value="1"/>
</dbReference>
<dbReference type="OrthoDB" id="1637982at2759"/>
<evidence type="ECO:0000256" key="1">
    <source>
        <dbReference type="ARBA" id="ARBA00010651"/>
    </source>
</evidence>
<evidence type="ECO:0000256" key="2">
    <source>
        <dbReference type="ARBA" id="ARBA00022714"/>
    </source>
</evidence>
<dbReference type="GO" id="GO:0051537">
    <property type="term" value="F:2 iron, 2 sulfur cluster binding"/>
    <property type="evidence" value="ECO:0007669"/>
    <property type="project" value="UniProtKB-KW"/>
</dbReference>
<dbReference type="InterPro" id="IPR005805">
    <property type="entry name" value="Rieske_Fe-S_prot_C"/>
</dbReference>
<evidence type="ECO:0000256" key="3">
    <source>
        <dbReference type="ARBA" id="ARBA00022723"/>
    </source>
</evidence>
<dbReference type="InterPro" id="IPR017941">
    <property type="entry name" value="Rieske_2Fe-2S"/>
</dbReference>
<evidence type="ECO:0000259" key="8">
    <source>
        <dbReference type="PROSITE" id="PS51296"/>
    </source>
</evidence>
<comment type="similarity">
    <text evidence="1">Belongs to the Rieske iron-sulfur protein family.</text>
</comment>
<evidence type="ECO:0000256" key="7">
    <source>
        <dbReference type="ARBA" id="ARBA00034078"/>
    </source>
</evidence>
<evidence type="ECO:0000313" key="9">
    <source>
        <dbReference type="EMBL" id="EYC37406.1"/>
    </source>
</evidence>
<comment type="caution">
    <text evidence="9">The sequence shown here is derived from an EMBL/GenBank/DDBJ whole genome shotgun (WGS) entry which is preliminary data.</text>
</comment>
<evidence type="ECO:0000256" key="6">
    <source>
        <dbReference type="ARBA" id="ARBA00023157"/>
    </source>
</evidence>
<dbReference type="PROSITE" id="PS51296">
    <property type="entry name" value="RIESKE"/>
    <property type="match status" value="1"/>
</dbReference>
<accession>A0A016WCR5</accession>
<comment type="cofactor">
    <cofactor evidence="7">
        <name>[2Fe-2S] cluster</name>
        <dbReference type="ChEBI" id="CHEBI:190135"/>
    </cofactor>
</comment>
<evidence type="ECO:0000313" key="10">
    <source>
        <dbReference type="Proteomes" id="UP000024635"/>
    </source>
</evidence>
<sequence length="48" mass="5153">NAGAYDGGYFCPCHGAHYDASGRIRRGPAPLNLEVPPYTFKDNTIVIG</sequence>
<dbReference type="PANTHER" id="PTHR10134">
    <property type="entry name" value="CYTOCHROME B-C1 COMPLEX SUBUNIT RIESKE, MITOCHONDRIAL"/>
    <property type="match status" value="1"/>
</dbReference>
<name>A0A016WCR5_9BILA</name>
<feature type="non-terminal residue" evidence="9">
    <location>
        <position position="48"/>
    </location>
</feature>
<gene>
    <name evidence="9" type="primary">Acey_s0793.g2379</name>
    <name evidence="9" type="ORF">Y032_0793g2379</name>
</gene>
<keyword evidence="5" id="KW-0411">Iron-sulfur</keyword>
<reference evidence="10" key="1">
    <citation type="journal article" date="2015" name="Nat. Genet.">
        <title>The genome and transcriptome of the zoonotic hookworm Ancylostoma ceylanicum identify infection-specific gene families.</title>
        <authorList>
            <person name="Schwarz E.M."/>
            <person name="Hu Y."/>
            <person name="Antoshechkin I."/>
            <person name="Miller M.M."/>
            <person name="Sternberg P.W."/>
            <person name="Aroian R.V."/>
        </authorList>
    </citation>
    <scope>NUCLEOTIDE SEQUENCE</scope>
    <source>
        <strain evidence="10">HY135</strain>
    </source>
</reference>
<dbReference type="GO" id="GO:0016020">
    <property type="term" value="C:membrane"/>
    <property type="evidence" value="ECO:0007669"/>
    <property type="project" value="InterPro"/>
</dbReference>